<dbReference type="EMBL" id="JABXBU010002230">
    <property type="protein sequence ID" value="KAF8768145.1"/>
    <property type="molecule type" value="Genomic_DNA"/>
</dbReference>
<keyword evidence="1" id="KW-0472">Membrane</keyword>
<comment type="caution">
    <text evidence="2">The sequence shown here is derived from an EMBL/GenBank/DDBJ whole genome shotgun (WGS) entry which is preliminary data.</text>
</comment>
<protein>
    <submittedName>
        <fullName evidence="2">Uncharacterized protein</fullName>
    </submittedName>
</protein>
<proteinExistence type="predicted"/>
<reference evidence="2" key="1">
    <citation type="journal article" date="2020" name="bioRxiv">
        <title>Chromosome-level reference genome of the European wasp spider Argiope bruennichi: a resource for studies on range expansion and evolutionary adaptation.</title>
        <authorList>
            <person name="Sheffer M.M."/>
            <person name="Hoppe A."/>
            <person name="Krehenwinkel H."/>
            <person name="Uhl G."/>
            <person name="Kuss A.W."/>
            <person name="Jensen L."/>
            <person name="Jensen C."/>
            <person name="Gillespie R.G."/>
            <person name="Hoff K.J."/>
            <person name="Prost S."/>
        </authorList>
    </citation>
    <scope>NUCLEOTIDE SEQUENCE</scope>
</reference>
<name>A0A8T0EDB8_ARGBR</name>
<feature type="transmembrane region" description="Helical" evidence="1">
    <location>
        <begin position="99"/>
        <end position="123"/>
    </location>
</feature>
<gene>
    <name evidence="2" type="ORF">HNY73_020995</name>
</gene>
<keyword evidence="1" id="KW-0812">Transmembrane</keyword>
<organism evidence="2 3">
    <name type="scientific">Argiope bruennichi</name>
    <name type="common">Wasp spider</name>
    <name type="synonym">Aranea bruennichi</name>
    <dbReference type="NCBI Taxonomy" id="94029"/>
    <lineage>
        <taxon>Eukaryota</taxon>
        <taxon>Metazoa</taxon>
        <taxon>Ecdysozoa</taxon>
        <taxon>Arthropoda</taxon>
        <taxon>Chelicerata</taxon>
        <taxon>Arachnida</taxon>
        <taxon>Araneae</taxon>
        <taxon>Araneomorphae</taxon>
        <taxon>Entelegynae</taxon>
        <taxon>Araneoidea</taxon>
        <taxon>Araneidae</taxon>
        <taxon>Argiope</taxon>
    </lineage>
</organism>
<reference evidence="2" key="2">
    <citation type="submission" date="2020-06" db="EMBL/GenBank/DDBJ databases">
        <authorList>
            <person name="Sheffer M."/>
        </authorList>
    </citation>
    <scope>NUCLEOTIDE SEQUENCE</scope>
</reference>
<dbReference type="Proteomes" id="UP000807504">
    <property type="component" value="Unassembled WGS sequence"/>
</dbReference>
<accession>A0A8T0EDB8</accession>
<evidence type="ECO:0000256" key="1">
    <source>
        <dbReference type="SAM" id="Phobius"/>
    </source>
</evidence>
<evidence type="ECO:0000313" key="3">
    <source>
        <dbReference type="Proteomes" id="UP000807504"/>
    </source>
</evidence>
<keyword evidence="1" id="KW-1133">Transmembrane helix</keyword>
<dbReference type="AlphaFoldDB" id="A0A8T0EDB8"/>
<sequence length="292" mass="33095">MSHLLIKETVESKNPEESLFIKGFSEAVKEVRSIHTSRNLFIFEYNKWCQKIQSNITFLNGGPQFFLTQVSPSALQRFLVTAFVAICFFESVRSKNADCFLTGVLFCSLLAVMSLITALIGVFTTMPNKSIKSILNWISIMNLVSKEISHRLNKTGRVFQIIDAPGGSENPSNNAFEGNHLQTPAIVNETLKETDFQEFPLEGFDKWCEEQMNKREEKISNNKSNIFVFGSESAEYFSESKSSESGIINEDASKRLAKMHKAKCHRLRFKTTCGLSVNNTTFKKARKSFHLN</sequence>
<keyword evidence="3" id="KW-1185">Reference proteome</keyword>
<evidence type="ECO:0000313" key="2">
    <source>
        <dbReference type="EMBL" id="KAF8768145.1"/>
    </source>
</evidence>